<proteinExistence type="predicted"/>
<feature type="domain" description="Major facilitator superfamily (MFS) profile" evidence="6">
    <location>
        <begin position="43"/>
        <end position="500"/>
    </location>
</feature>
<evidence type="ECO:0000313" key="8">
    <source>
        <dbReference type="Proteomes" id="UP000799770"/>
    </source>
</evidence>
<feature type="transmembrane region" description="Helical" evidence="5">
    <location>
        <begin position="381"/>
        <end position="398"/>
    </location>
</feature>
<feature type="transmembrane region" description="Helical" evidence="5">
    <location>
        <begin position="81"/>
        <end position="100"/>
    </location>
</feature>
<feature type="transmembrane region" description="Helical" evidence="5">
    <location>
        <begin position="136"/>
        <end position="156"/>
    </location>
</feature>
<dbReference type="InterPro" id="IPR036259">
    <property type="entry name" value="MFS_trans_sf"/>
</dbReference>
<feature type="transmembrane region" description="Helical" evidence="5">
    <location>
        <begin position="203"/>
        <end position="223"/>
    </location>
</feature>
<dbReference type="GO" id="GO:0022857">
    <property type="term" value="F:transmembrane transporter activity"/>
    <property type="evidence" value="ECO:0007669"/>
    <property type="project" value="InterPro"/>
</dbReference>
<evidence type="ECO:0000259" key="6">
    <source>
        <dbReference type="PROSITE" id="PS50850"/>
    </source>
</evidence>
<keyword evidence="4 5" id="KW-0472">Membrane</keyword>
<dbReference type="InterPro" id="IPR020846">
    <property type="entry name" value="MFS_dom"/>
</dbReference>
<dbReference type="AlphaFoldDB" id="A0A6A5ZEL3"/>
<organism evidence="7 8">
    <name type="scientific">Lophiotrema nucula</name>
    <dbReference type="NCBI Taxonomy" id="690887"/>
    <lineage>
        <taxon>Eukaryota</taxon>
        <taxon>Fungi</taxon>
        <taxon>Dikarya</taxon>
        <taxon>Ascomycota</taxon>
        <taxon>Pezizomycotina</taxon>
        <taxon>Dothideomycetes</taxon>
        <taxon>Pleosporomycetidae</taxon>
        <taxon>Pleosporales</taxon>
        <taxon>Lophiotremataceae</taxon>
        <taxon>Lophiotrema</taxon>
    </lineage>
</organism>
<feature type="transmembrane region" description="Helical" evidence="5">
    <location>
        <begin position="440"/>
        <end position="463"/>
    </location>
</feature>
<feature type="transmembrane region" description="Helical" evidence="5">
    <location>
        <begin position="271"/>
        <end position="290"/>
    </location>
</feature>
<evidence type="ECO:0000256" key="3">
    <source>
        <dbReference type="ARBA" id="ARBA00022989"/>
    </source>
</evidence>
<feature type="transmembrane region" description="Helical" evidence="5">
    <location>
        <begin position="168"/>
        <end position="191"/>
    </location>
</feature>
<evidence type="ECO:0000313" key="7">
    <source>
        <dbReference type="EMBL" id="KAF2117940.1"/>
    </source>
</evidence>
<evidence type="ECO:0000256" key="1">
    <source>
        <dbReference type="ARBA" id="ARBA00004141"/>
    </source>
</evidence>
<dbReference type="Gene3D" id="1.20.1250.20">
    <property type="entry name" value="MFS general substrate transporter like domains"/>
    <property type="match status" value="1"/>
</dbReference>
<name>A0A6A5ZEL3_9PLEO</name>
<dbReference type="PANTHER" id="PTHR23501:SF195">
    <property type="entry name" value="PEP5"/>
    <property type="match status" value="1"/>
</dbReference>
<feature type="transmembrane region" description="Helical" evidence="5">
    <location>
        <begin position="112"/>
        <end position="130"/>
    </location>
</feature>
<evidence type="ECO:0000256" key="5">
    <source>
        <dbReference type="SAM" id="Phobius"/>
    </source>
</evidence>
<keyword evidence="8" id="KW-1185">Reference proteome</keyword>
<evidence type="ECO:0000256" key="4">
    <source>
        <dbReference type="ARBA" id="ARBA00023136"/>
    </source>
</evidence>
<sequence length="584" mass="62960">MATQSDDKNSETRIESIHAQPEVLPLEIEAVLDVEEIHLGWRTWLVVFVAGFFAIFTQIFTSVAAPSTIAFIVQDLGQPGISGWVIQAPLLVQAALNPILGRLSDVVDRKMLVVIPPLFAAAGSFIGAKATDMNMLIAGSVLTGITLATNGVVTTIPAEILPLKYRSIANGIGFLGGSCGGLLGGFLGGVFCRTPEGWRNMLWAQGALHVACSISLFVCYWPRKRPEVERRRLKGLVWACDPIGCFFFIGGATLLLISLDWSSGSYPWRSTHVAVPFSLGLLFLILFGLYEWKGRSDGICAHVFFQAGRNFPLSLFALAVEGWMYFSAVNTVTTQMTFYLEWDTDPLRISIRQLAYFGPTVFTSLVVMWYSTRYKDVRTPLVVCFVLFLAVSCAYIGTKPHWGAIQYGLNVLAGIGQAGPLTLLLVVTQFTAPHAYLSTATGLAFSFRAIGGAFGSAVLYSIINGHVSSHYNSAVAKASVASGLSPDAVTPLLSVMREGNGPPTKAALLAVLSQVIPGINSTIITSAVDAGHEVYARGYQLAWASIVPFVVVAIVCCALLTDVKKLMTEKVEATMEKLPEKVVS</sequence>
<dbReference type="PROSITE" id="PS50850">
    <property type="entry name" value="MFS"/>
    <property type="match status" value="1"/>
</dbReference>
<feature type="transmembrane region" description="Helical" evidence="5">
    <location>
        <begin position="404"/>
        <end position="428"/>
    </location>
</feature>
<dbReference type="EMBL" id="ML977318">
    <property type="protein sequence ID" value="KAF2117940.1"/>
    <property type="molecule type" value="Genomic_DNA"/>
</dbReference>
<dbReference type="OrthoDB" id="2587356at2759"/>
<dbReference type="SUPFAM" id="SSF103473">
    <property type="entry name" value="MFS general substrate transporter"/>
    <property type="match status" value="1"/>
</dbReference>
<dbReference type="GO" id="GO:0005886">
    <property type="term" value="C:plasma membrane"/>
    <property type="evidence" value="ECO:0007669"/>
    <property type="project" value="TreeGrafter"/>
</dbReference>
<dbReference type="Pfam" id="PF07690">
    <property type="entry name" value="MFS_1"/>
    <property type="match status" value="1"/>
</dbReference>
<evidence type="ECO:0000256" key="2">
    <source>
        <dbReference type="ARBA" id="ARBA00022692"/>
    </source>
</evidence>
<keyword evidence="3 5" id="KW-1133">Transmembrane helix</keyword>
<keyword evidence="2 5" id="KW-0812">Transmembrane</keyword>
<comment type="subcellular location">
    <subcellularLocation>
        <location evidence="1">Membrane</location>
        <topology evidence="1">Multi-pass membrane protein</topology>
    </subcellularLocation>
</comment>
<feature type="transmembrane region" description="Helical" evidence="5">
    <location>
        <begin position="311"/>
        <end position="329"/>
    </location>
</feature>
<feature type="transmembrane region" description="Helical" evidence="5">
    <location>
        <begin position="44"/>
        <end position="69"/>
    </location>
</feature>
<dbReference type="Proteomes" id="UP000799770">
    <property type="component" value="Unassembled WGS sequence"/>
</dbReference>
<reference evidence="7" key="1">
    <citation type="journal article" date="2020" name="Stud. Mycol.">
        <title>101 Dothideomycetes genomes: a test case for predicting lifestyles and emergence of pathogens.</title>
        <authorList>
            <person name="Haridas S."/>
            <person name="Albert R."/>
            <person name="Binder M."/>
            <person name="Bloem J."/>
            <person name="Labutti K."/>
            <person name="Salamov A."/>
            <person name="Andreopoulos B."/>
            <person name="Baker S."/>
            <person name="Barry K."/>
            <person name="Bills G."/>
            <person name="Bluhm B."/>
            <person name="Cannon C."/>
            <person name="Castanera R."/>
            <person name="Culley D."/>
            <person name="Daum C."/>
            <person name="Ezra D."/>
            <person name="Gonzalez J."/>
            <person name="Henrissat B."/>
            <person name="Kuo A."/>
            <person name="Liang C."/>
            <person name="Lipzen A."/>
            <person name="Lutzoni F."/>
            <person name="Magnuson J."/>
            <person name="Mondo S."/>
            <person name="Nolan M."/>
            <person name="Ohm R."/>
            <person name="Pangilinan J."/>
            <person name="Park H.-J."/>
            <person name="Ramirez L."/>
            <person name="Alfaro M."/>
            <person name="Sun H."/>
            <person name="Tritt A."/>
            <person name="Yoshinaga Y."/>
            <person name="Zwiers L.-H."/>
            <person name="Turgeon B."/>
            <person name="Goodwin S."/>
            <person name="Spatafora J."/>
            <person name="Crous P."/>
            <person name="Grigoriev I."/>
        </authorList>
    </citation>
    <scope>NUCLEOTIDE SEQUENCE</scope>
    <source>
        <strain evidence="7">CBS 627.86</strain>
    </source>
</reference>
<protein>
    <submittedName>
        <fullName evidence="7">Major facilitator superfamily domain-containing protein</fullName>
    </submittedName>
</protein>
<dbReference type="PANTHER" id="PTHR23501">
    <property type="entry name" value="MAJOR FACILITATOR SUPERFAMILY"/>
    <property type="match status" value="1"/>
</dbReference>
<feature type="transmembrane region" description="Helical" evidence="5">
    <location>
        <begin position="541"/>
        <end position="560"/>
    </location>
</feature>
<gene>
    <name evidence="7" type="ORF">BDV96DRAFT_611540</name>
</gene>
<accession>A0A6A5ZEL3</accession>
<feature type="transmembrane region" description="Helical" evidence="5">
    <location>
        <begin position="235"/>
        <end position="259"/>
    </location>
</feature>
<dbReference type="InterPro" id="IPR011701">
    <property type="entry name" value="MFS"/>
</dbReference>